<reference evidence="7" key="1">
    <citation type="journal article" date="2019" name="Int. J. Syst. Evol. Microbiol.">
        <title>The Global Catalogue of Microorganisms (GCM) 10K type strain sequencing project: providing services to taxonomists for standard genome sequencing and annotation.</title>
        <authorList>
            <consortium name="The Broad Institute Genomics Platform"/>
            <consortium name="The Broad Institute Genome Sequencing Center for Infectious Disease"/>
            <person name="Wu L."/>
            <person name="Ma J."/>
        </authorList>
    </citation>
    <scope>NUCLEOTIDE SEQUENCE [LARGE SCALE GENOMIC DNA]</scope>
    <source>
        <strain evidence="7">JCM 17442</strain>
    </source>
</reference>
<evidence type="ECO:0000256" key="1">
    <source>
        <dbReference type="ARBA" id="ARBA00009437"/>
    </source>
</evidence>
<keyword evidence="3" id="KW-0238">DNA-binding</keyword>
<dbReference type="InterPro" id="IPR005119">
    <property type="entry name" value="LysR_subst-bd"/>
</dbReference>
<keyword evidence="4" id="KW-0804">Transcription</keyword>
<evidence type="ECO:0000259" key="5">
    <source>
        <dbReference type="PROSITE" id="PS50931"/>
    </source>
</evidence>
<sequence length="300" mass="32091">MDVAALSILRELGERGSVTAVARATHRSPSAISQQLKTLQRQLGAELVRRVGRGVELTDAGRALAASSVRIDTAIAEAETTWRAFQGGLSGRVEVALFASAAELLVPGLLDRMAAYPDVELHLVDLDVGQEEFAPRTADHDLVVGHRSDEVTSAQSAGLVVVPLLREPLDVALPLDHRLAALPTVTVADVIGEPWVGVPEGYPLDRVLRTMSLQSDVRAEVVHRTVHLPLIENLVATGHGVALLPRTSSSQRAPGRFLLKPLSDMRAGRRIEALLRPERAARGVVRLALDALVAEAGAPR</sequence>
<evidence type="ECO:0000256" key="4">
    <source>
        <dbReference type="ARBA" id="ARBA00023163"/>
    </source>
</evidence>
<comment type="caution">
    <text evidence="6">The sequence shown here is derived from an EMBL/GenBank/DDBJ whole genome shotgun (WGS) entry which is preliminary data.</text>
</comment>
<keyword evidence="2" id="KW-0805">Transcription regulation</keyword>
<dbReference type="SUPFAM" id="SSF46785">
    <property type="entry name" value="Winged helix' DNA-binding domain"/>
    <property type="match status" value="1"/>
</dbReference>
<proteinExistence type="inferred from homology"/>
<dbReference type="InterPro" id="IPR036390">
    <property type="entry name" value="WH_DNA-bd_sf"/>
</dbReference>
<dbReference type="PANTHER" id="PTHR30346">
    <property type="entry name" value="TRANSCRIPTIONAL DUAL REGULATOR HCAR-RELATED"/>
    <property type="match status" value="1"/>
</dbReference>
<comment type="similarity">
    <text evidence="1">Belongs to the LysR transcriptional regulatory family.</text>
</comment>
<dbReference type="Gene3D" id="3.40.190.10">
    <property type="entry name" value="Periplasmic binding protein-like II"/>
    <property type="match status" value="2"/>
</dbReference>
<name>A0ABP8E4R0_9MICO</name>
<evidence type="ECO:0000313" key="6">
    <source>
        <dbReference type="EMBL" id="GAA4267152.1"/>
    </source>
</evidence>
<dbReference type="RefSeq" id="WP_344797200.1">
    <property type="nucleotide sequence ID" value="NZ_BAABAU010000004.1"/>
</dbReference>
<accession>A0ABP8E4R0</accession>
<dbReference type="Pfam" id="PF00126">
    <property type="entry name" value="HTH_1"/>
    <property type="match status" value="1"/>
</dbReference>
<keyword evidence="7" id="KW-1185">Reference proteome</keyword>
<dbReference type="InterPro" id="IPR000847">
    <property type="entry name" value="LysR_HTH_N"/>
</dbReference>
<dbReference type="SUPFAM" id="SSF53850">
    <property type="entry name" value="Periplasmic binding protein-like II"/>
    <property type="match status" value="1"/>
</dbReference>
<feature type="domain" description="HTH lysR-type" evidence="5">
    <location>
        <begin position="1"/>
        <end position="58"/>
    </location>
</feature>
<organism evidence="6 7">
    <name type="scientific">Frondihabitans peucedani</name>
    <dbReference type="NCBI Taxonomy" id="598626"/>
    <lineage>
        <taxon>Bacteria</taxon>
        <taxon>Bacillati</taxon>
        <taxon>Actinomycetota</taxon>
        <taxon>Actinomycetes</taxon>
        <taxon>Micrococcales</taxon>
        <taxon>Microbacteriaceae</taxon>
        <taxon>Frondihabitans</taxon>
    </lineage>
</organism>
<dbReference type="PANTHER" id="PTHR30346:SF29">
    <property type="entry name" value="LYSR SUBSTRATE-BINDING"/>
    <property type="match status" value="1"/>
</dbReference>
<dbReference type="CDD" id="cd05466">
    <property type="entry name" value="PBP2_LTTR_substrate"/>
    <property type="match status" value="1"/>
</dbReference>
<evidence type="ECO:0000256" key="2">
    <source>
        <dbReference type="ARBA" id="ARBA00023015"/>
    </source>
</evidence>
<dbReference type="Gene3D" id="1.10.10.10">
    <property type="entry name" value="Winged helix-like DNA-binding domain superfamily/Winged helix DNA-binding domain"/>
    <property type="match status" value="1"/>
</dbReference>
<evidence type="ECO:0000313" key="7">
    <source>
        <dbReference type="Proteomes" id="UP001501594"/>
    </source>
</evidence>
<gene>
    <name evidence="6" type="ORF">GCM10022256_27640</name>
</gene>
<dbReference type="Pfam" id="PF03466">
    <property type="entry name" value="LysR_substrate"/>
    <property type="match status" value="1"/>
</dbReference>
<dbReference type="Proteomes" id="UP001501594">
    <property type="component" value="Unassembled WGS sequence"/>
</dbReference>
<evidence type="ECO:0000256" key="3">
    <source>
        <dbReference type="ARBA" id="ARBA00023125"/>
    </source>
</evidence>
<dbReference type="EMBL" id="BAABAU010000004">
    <property type="protein sequence ID" value="GAA4267152.1"/>
    <property type="molecule type" value="Genomic_DNA"/>
</dbReference>
<dbReference type="InterPro" id="IPR036388">
    <property type="entry name" value="WH-like_DNA-bd_sf"/>
</dbReference>
<protein>
    <submittedName>
        <fullName evidence="6">LysR family transcriptional regulator</fullName>
    </submittedName>
</protein>
<dbReference type="PROSITE" id="PS50931">
    <property type="entry name" value="HTH_LYSR"/>
    <property type="match status" value="1"/>
</dbReference>